<comment type="caution">
    <text evidence="1">The sequence shown here is derived from an EMBL/GenBank/DDBJ whole genome shotgun (WGS) entry which is preliminary data.</text>
</comment>
<organism evidence="1 2">
    <name type="scientific">Trichonephila inaurata madagascariensis</name>
    <dbReference type="NCBI Taxonomy" id="2747483"/>
    <lineage>
        <taxon>Eukaryota</taxon>
        <taxon>Metazoa</taxon>
        <taxon>Ecdysozoa</taxon>
        <taxon>Arthropoda</taxon>
        <taxon>Chelicerata</taxon>
        <taxon>Arachnida</taxon>
        <taxon>Araneae</taxon>
        <taxon>Araneomorphae</taxon>
        <taxon>Entelegynae</taxon>
        <taxon>Araneoidea</taxon>
        <taxon>Nephilidae</taxon>
        <taxon>Trichonephila</taxon>
        <taxon>Trichonephila inaurata</taxon>
    </lineage>
</organism>
<proteinExistence type="predicted"/>
<gene>
    <name evidence="1" type="ORF">TNIN_80011</name>
</gene>
<evidence type="ECO:0000313" key="1">
    <source>
        <dbReference type="EMBL" id="GFS60387.1"/>
    </source>
</evidence>
<dbReference type="OrthoDB" id="8033604at2759"/>
<name>A0A8X6IU94_9ARAC</name>
<dbReference type="Proteomes" id="UP000886998">
    <property type="component" value="Unassembled WGS sequence"/>
</dbReference>
<keyword evidence="2" id="KW-1185">Reference proteome</keyword>
<dbReference type="AlphaFoldDB" id="A0A8X6IU94"/>
<reference evidence="1" key="1">
    <citation type="submission" date="2020-08" db="EMBL/GenBank/DDBJ databases">
        <title>Multicomponent nature underlies the extraordinary mechanical properties of spider dragline silk.</title>
        <authorList>
            <person name="Kono N."/>
            <person name="Nakamura H."/>
            <person name="Mori M."/>
            <person name="Yoshida Y."/>
            <person name="Ohtoshi R."/>
            <person name="Malay A.D."/>
            <person name="Moran D.A.P."/>
            <person name="Tomita M."/>
            <person name="Numata K."/>
            <person name="Arakawa K."/>
        </authorList>
    </citation>
    <scope>NUCLEOTIDE SEQUENCE</scope>
</reference>
<evidence type="ECO:0000313" key="2">
    <source>
        <dbReference type="Proteomes" id="UP000886998"/>
    </source>
</evidence>
<protein>
    <submittedName>
        <fullName evidence="1">Uncharacterized protein</fullName>
    </submittedName>
</protein>
<dbReference type="EMBL" id="BMAV01027571">
    <property type="protein sequence ID" value="GFS60387.1"/>
    <property type="molecule type" value="Genomic_DNA"/>
</dbReference>
<accession>A0A8X6IU94</accession>
<sequence>MFRQFKIFKKDLTEKEFSGGDSPTEPKKEYPLTTVSFSPPHFFYGILRHFHWNKKIIHPSRATLVILRCDLLSGSATKKGAIQLVLELQEMMKKGGFSLRKCV</sequence>